<dbReference type="Proteomes" id="UP000016931">
    <property type="component" value="Unassembled WGS sequence"/>
</dbReference>
<feature type="transmembrane region" description="Helical" evidence="6">
    <location>
        <begin position="248"/>
        <end position="270"/>
    </location>
</feature>
<feature type="region of interest" description="Disordered" evidence="5">
    <location>
        <begin position="524"/>
        <end position="543"/>
    </location>
</feature>
<keyword evidence="4 6" id="KW-0472">Membrane</keyword>
<evidence type="ECO:0000256" key="1">
    <source>
        <dbReference type="ARBA" id="ARBA00004141"/>
    </source>
</evidence>
<dbReference type="Gene3D" id="1.20.1250.20">
    <property type="entry name" value="MFS general substrate transporter like domains"/>
    <property type="match status" value="2"/>
</dbReference>
<dbReference type="GeneID" id="27907543"/>
<feature type="transmembrane region" description="Helical" evidence="6">
    <location>
        <begin position="489"/>
        <end position="510"/>
    </location>
</feature>
<dbReference type="PANTHER" id="PTHR23501:SF200">
    <property type="entry name" value="TRANSPORTER, PUTATIVE (AFU_ORTHOLOGUE AFUA_3G01360)-RELATED"/>
    <property type="match status" value="1"/>
</dbReference>
<feature type="transmembrane region" description="Helical" evidence="6">
    <location>
        <begin position="212"/>
        <end position="236"/>
    </location>
</feature>
<feature type="transmembrane region" description="Helical" evidence="6">
    <location>
        <begin position="81"/>
        <end position="99"/>
    </location>
</feature>
<feature type="transmembrane region" description="Helical" evidence="6">
    <location>
        <begin position="138"/>
        <end position="157"/>
    </location>
</feature>
<dbReference type="InterPro" id="IPR020846">
    <property type="entry name" value="MFS_dom"/>
</dbReference>
<evidence type="ECO:0000256" key="6">
    <source>
        <dbReference type="SAM" id="Phobius"/>
    </source>
</evidence>
<dbReference type="InterPro" id="IPR036259">
    <property type="entry name" value="MFS_trans_sf"/>
</dbReference>
<feature type="transmembrane region" description="Helical" evidence="6">
    <location>
        <begin position="353"/>
        <end position="370"/>
    </location>
</feature>
<keyword evidence="9" id="KW-1185">Reference proteome</keyword>
<accession>M3D4N4</accession>
<feature type="transmembrane region" description="Helical" evidence="6">
    <location>
        <begin position="416"/>
        <end position="439"/>
    </location>
</feature>
<sequence>MEGVVAVWGKWGKYCLIGGMAMMIVAYELDNSTTSTYETYAMSEFRTLSMGGTLDVIGALVSASVKVPIAKISDVIGRGETYCLMTLLLMISYVLHALAQGFPSFVVGSLFFLVGQAGIALLDFIVVSDVTSMRSRALVGNLLYSPYLIITWLSGIIVDRVKDGIGWRWGYGMFVFITPMGYTLLIMTLLYLQRKAKAAGYATSKRTTLKEFCSRIDLGGSLLLTSGLACILLPITLAAQSHDHWKSAWVSILILLGIVLLVCLVIYEALFARHPVMPVSYFHMRAIMVAFFVMSIDACGYRITHTYLFAWSIATHNYSARTAMYLTYISGLTQLLTGIVVGLVIYRLRFYKWVSVGGSFIRAFGYAMMIRVRTNSSTTFELFAVQMIQGLGSGFLETSMFVAAQIMVPHAELAQVTALIATASHIGGGVGSAIAGGIYTTSMKGRLRARLGPDATESQIDGLYDSITGVLPEWGTEGRTAVAAAYSDVIGYMTVVSLYVALPAIILALIMPNNKLRDGKNLREAADDSRNMSEPDSSHDRAM</sequence>
<dbReference type="PANTHER" id="PTHR23501">
    <property type="entry name" value="MAJOR FACILITATOR SUPERFAMILY"/>
    <property type="match status" value="1"/>
</dbReference>
<dbReference type="EMBL" id="KB456264">
    <property type="protein sequence ID" value="EMF12834.1"/>
    <property type="molecule type" value="Genomic_DNA"/>
</dbReference>
<feature type="transmembrane region" description="Helical" evidence="6">
    <location>
        <begin position="323"/>
        <end position="346"/>
    </location>
</feature>
<evidence type="ECO:0000256" key="2">
    <source>
        <dbReference type="ARBA" id="ARBA00022692"/>
    </source>
</evidence>
<name>M3D4N4_SPHMS</name>
<dbReference type="OMA" id="CASSKTF"/>
<feature type="transmembrane region" description="Helical" evidence="6">
    <location>
        <begin position="105"/>
        <end position="126"/>
    </location>
</feature>
<keyword evidence="3 6" id="KW-1133">Transmembrane helix</keyword>
<protein>
    <submittedName>
        <fullName evidence="8">MFS general substrate transporter</fullName>
    </submittedName>
</protein>
<evidence type="ECO:0000259" key="7">
    <source>
        <dbReference type="PROSITE" id="PS50850"/>
    </source>
</evidence>
<dbReference type="RefSeq" id="XP_016760955.1">
    <property type="nucleotide sequence ID" value="XM_016910406.1"/>
</dbReference>
<dbReference type="eggNOG" id="KOG0254">
    <property type="taxonomic scope" value="Eukaryota"/>
</dbReference>
<dbReference type="HOGENOM" id="CLU_012970_2_2_1"/>
<feature type="transmembrane region" description="Helical" evidence="6">
    <location>
        <begin position="49"/>
        <end position="69"/>
    </location>
</feature>
<feature type="transmembrane region" description="Helical" evidence="6">
    <location>
        <begin position="282"/>
        <end position="303"/>
    </location>
</feature>
<evidence type="ECO:0000313" key="8">
    <source>
        <dbReference type="EMBL" id="EMF12834.1"/>
    </source>
</evidence>
<evidence type="ECO:0000256" key="5">
    <source>
        <dbReference type="SAM" id="MobiDB-lite"/>
    </source>
</evidence>
<evidence type="ECO:0000256" key="3">
    <source>
        <dbReference type="ARBA" id="ARBA00022989"/>
    </source>
</evidence>
<proteinExistence type="predicted"/>
<dbReference type="GO" id="GO:0005886">
    <property type="term" value="C:plasma membrane"/>
    <property type="evidence" value="ECO:0007669"/>
    <property type="project" value="TreeGrafter"/>
</dbReference>
<organism evidence="8 9">
    <name type="scientific">Sphaerulina musiva (strain SO2202)</name>
    <name type="common">Poplar stem canker fungus</name>
    <name type="synonym">Septoria musiva</name>
    <dbReference type="NCBI Taxonomy" id="692275"/>
    <lineage>
        <taxon>Eukaryota</taxon>
        <taxon>Fungi</taxon>
        <taxon>Dikarya</taxon>
        <taxon>Ascomycota</taxon>
        <taxon>Pezizomycotina</taxon>
        <taxon>Dothideomycetes</taxon>
        <taxon>Dothideomycetidae</taxon>
        <taxon>Mycosphaerellales</taxon>
        <taxon>Mycosphaerellaceae</taxon>
        <taxon>Sphaerulina</taxon>
    </lineage>
</organism>
<dbReference type="SUPFAM" id="SSF103473">
    <property type="entry name" value="MFS general substrate transporter"/>
    <property type="match status" value="1"/>
</dbReference>
<dbReference type="PROSITE" id="PS50850">
    <property type="entry name" value="MFS"/>
    <property type="match status" value="1"/>
</dbReference>
<dbReference type="AlphaFoldDB" id="M3D4N4"/>
<dbReference type="GO" id="GO:0015343">
    <property type="term" value="F:siderophore-iron transmembrane transporter activity"/>
    <property type="evidence" value="ECO:0007669"/>
    <property type="project" value="TreeGrafter"/>
</dbReference>
<evidence type="ECO:0000256" key="4">
    <source>
        <dbReference type="ARBA" id="ARBA00023136"/>
    </source>
</evidence>
<comment type="subcellular location">
    <subcellularLocation>
        <location evidence="1">Membrane</location>
        <topology evidence="1">Multi-pass membrane protein</topology>
    </subcellularLocation>
</comment>
<reference evidence="8 9" key="1">
    <citation type="journal article" date="2012" name="PLoS Pathog.">
        <title>Diverse lifestyles and strategies of plant pathogenesis encoded in the genomes of eighteen Dothideomycetes fungi.</title>
        <authorList>
            <person name="Ohm R.A."/>
            <person name="Feau N."/>
            <person name="Henrissat B."/>
            <person name="Schoch C.L."/>
            <person name="Horwitz B.A."/>
            <person name="Barry K.W."/>
            <person name="Condon B.J."/>
            <person name="Copeland A.C."/>
            <person name="Dhillon B."/>
            <person name="Glaser F."/>
            <person name="Hesse C.N."/>
            <person name="Kosti I."/>
            <person name="LaButti K."/>
            <person name="Lindquist E.A."/>
            <person name="Lucas S."/>
            <person name="Salamov A.A."/>
            <person name="Bradshaw R.E."/>
            <person name="Ciuffetti L."/>
            <person name="Hamelin R.C."/>
            <person name="Kema G.H.J."/>
            <person name="Lawrence C."/>
            <person name="Scott J.A."/>
            <person name="Spatafora J.W."/>
            <person name="Turgeon B.G."/>
            <person name="de Wit P.J.G.M."/>
            <person name="Zhong S."/>
            <person name="Goodwin S.B."/>
            <person name="Grigoriev I.V."/>
        </authorList>
    </citation>
    <scope>NUCLEOTIDE SEQUENCE [LARGE SCALE GENOMIC DNA]</scope>
    <source>
        <strain evidence="8 9">SO2202</strain>
    </source>
</reference>
<evidence type="ECO:0000313" key="9">
    <source>
        <dbReference type="Proteomes" id="UP000016931"/>
    </source>
</evidence>
<feature type="transmembrane region" description="Helical" evidence="6">
    <location>
        <begin position="169"/>
        <end position="192"/>
    </location>
</feature>
<feature type="transmembrane region" description="Helical" evidence="6">
    <location>
        <begin position="12"/>
        <end position="29"/>
    </location>
</feature>
<feature type="domain" description="Major facilitator superfamily (MFS) profile" evidence="7">
    <location>
        <begin position="1"/>
        <end position="515"/>
    </location>
</feature>
<keyword evidence="2 6" id="KW-0812">Transmembrane</keyword>
<feature type="transmembrane region" description="Helical" evidence="6">
    <location>
        <begin position="382"/>
        <end position="404"/>
    </location>
</feature>
<dbReference type="OrthoDB" id="2241241at2759"/>
<gene>
    <name evidence="8" type="ORF">SEPMUDRAFT_86175</name>
</gene>